<evidence type="ECO:0000313" key="1">
    <source>
        <dbReference type="EMBL" id="EJT81435.1"/>
    </source>
</evidence>
<reference evidence="1" key="3">
    <citation type="submission" date="2010-09" db="EMBL/GenBank/DDBJ databases">
        <title>Annotation of Gaeumannomyces graminis var. tritici R3-111a-1.</title>
        <authorList>
            <consortium name="The Broad Institute Genome Sequencing Platform"/>
            <person name="Ma L.-J."/>
            <person name="Dead R."/>
            <person name="Young S.K."/>
            <person name="Zeng Q."/>
            <person name="Gargeya S."/>
            <person name="Fitzgerald M."/>
            <person name="Haas B."/>
            <person name="Abouelleil A."/>
            <person name="Alvarado L."/>
            <person name="Arachchi H.M."/>
            <person name="Berlin A."/>
            <person name="Brown A."/>
            <person name="Chapman S.B."/>
            <person name="Chen Z."/>
            <person name="Dunbar C."/>
            <person name="Freedman E."/>
            <person name="Gearin G."/>
            <person name="Gellesch M."/>
            <person name="Goldberg J."/>
            <person name="Griggs A."/>
            <person name="Gujja S."/>
            <person name="Heiman D."/>
            <person name="Howarth C."/>
            <person name="Larson L."/>
            <person name="Lui A."/>
            <person name="MacDonald P.J.P."/>
            <person name="Mehta T."/>
            <person name="Montmayeur A."/>
            <person name="Murphy C."/>
            <person name="Neiman D."/>
            <person name="Pearson M."/>
            <person name="Priest M."/>
            <person name="Roberts A."/>
            <person name="Saif S."/>
            <person name="Shea T."/>
            <person name="Shenoy N."/>
            <person name="Sisk P."/>
            <person name="Stolte C."/>
            <person name="Sykes S."/>
            <person name="Yandava C."/>
            <person name="Wortman J."/>
            <person name="Nusbaum C."/>
            <person name="Birren B."/>
        </authorList>
    </citation>
    <scope>NUCLEOTIDE SEQUENCE</scope>
    <source>
        <strain evidence="1">R3-111a-1</strain>
    </source>
</reference>
<organism evidence="1">
    <name type="scientific">Gaeumannomyces tritici (strain R3-111a-1)</name>
    <name type="common">Wheat and barley take-all root rot fungus</name>
    <name type="synonym">Gaeumannomyces graminis var. tritici</name>
    <dbReference type="NCBI Taxonomy" id="644352"/>
    <lineage>
        <taxon>Eukaryota</taxon>
        <taxon>Fungi</taxon>
        <taxon>Dikarya</taxon>
        <taxon>Ascomycota</taxon>
        <taxon>Pezizomycotina</taxon>
        <taxon>Sordariomycetes</taxon>
        <taxon>Sordariomycetidae</taxon>
        <taxon>Magnaporthales</taxon>
        <taxon>Magnaporthaceae</taxon>
        <taxon>Gaeumannomyces</taxon>
    </lineage>
</organism>
<dbReference type="EMBL" id="GL385395">
    <property type="protein sequence ID" value="EJT81435.1"/>
    <property type="molecule type" value="Genomic_DNA"/>
</dbReference>
<gene>
    <name evidence="2" type="primary">20341873</name>
    <name evidence="1" type="ORF">GGTG_01415</name>
</gene>
<dbReference type="VEuPathDB" id="FungiDB:GGTG_01415"/>
<reference evidence="2" key="5">
    <citation type="submission" date="2018-04" db="UniProtKB">
        <authorList>
            <consortium name="EnsemblFungi"/>
        </authorList>
    </citation>
    <scope>IDENTIFICATION</scope>
    <source>
        <strain evidence="2">R3-111a-1</strain>
    </source>
</reference>
<dbReference type="Proteomes" id="UP000006039">
    <property type="component" value="Unassembled WGS sequence"/>
</dbReference>
<keyword evidence="3" id="KW-1185">Reference proteome</keyword>
<reference evidence="1" key="2">
    <citation type="submission" date="2010-07" db="EMBL/GenBank/DDBJ databases">
        <authorList>
            <consortium name="The Broad Institute Genome Sequencing Platform"/>
            <consortium name="Broad Institute Genome Sequencing Center for Infectious Disease"/>
            <person name="Ma L.-J."/>
            <person name="Dead R."/>
            <person name="Young S."/>
            <person name="Zeng Q."/>
            <person name="Koehrsen M."/>
            <person name="Alvarado L."/>
            <person name="Berlin A."/>
            <person name="Chapman S.B."/>
            <person name="Chen Z."/>
            <person name="Freedman E."/>
            <person name="Gellesch M."/>
            <person name="Goldberg J."/>
            <person name="Griggs A."/>
            <person name="Gujja S."/>
            <person name="Heilman E.R."/>
            <person name="Heiman D."/>
            <person name="Hepburn T."/>
            <person name="Howarth C."/>
            <person name="Jen D."/>
            <person name="Larson L."/>
            <person name="Mehta T."/>
            <person name="Neiman D."/>
            <person name="Pearson M."/>
            <person name="Roberts A."/>
            <person name="Saif S."/>
            <person name="Shea T."/>
            <person name="Shenoy N."/>
            <person name="Sisk P."/>
            <person name="Stolte C."/>
            <person name="Sykes S."/>
            <person name="Walk T."/>
            <person name="White J."/>
            <person name="Yandava C."/>
            <person name="Haas B."/>
            <person name="Nusbaum C."/>
            <person name="Birren B."/>
        </authorList>
    </citation>
    <scope>NUCLEOTIDE SEQUENCE</scope>
    <source>
        <strain evidence="1">R3-111a-1</strain>
    </source>
</reference>
<sequence>MPSPVATWHGAEAKSILILWCDQILCRFPSLPLSAAADVIIESQAHAAVAQHPRAPVALRVIRLAGHAPVGSVRAPFSGKKPGCKPPGGGGRMFVPSRASGITNDVATAAHRLVFLDVV</sequence>
<dbReference type="HOGENOM" id="CLU_2061620_0_0_1"/>
<dbReference type="RefSeq" id="XP_009217444.1">
    <property type="nucleotide sequence ID" value="XM_009219180.1"/>
</dbReference>
<proteinExistence type="predicted"/>
<dbReference type="AlphaFoldDB" id="J3NJI3"/>
<name>J3NJI3_GAET3</name>
<reference evidence="2" key="4">
    <citation type="journal article" date="2015" name="G3 (Bethesda)">
        <title>Genome sequences of three phytopathogenic species of the Magnaporthaceae family of fungi.</title>
        <authorList>
            <person name="Okagaki L.H."/>
            <person name="Nunes C.C."/>
            <person name="Sailsbery J."/>
            <person name="Clay B."/>
            <person name="Brown D."/>
            <person name="John T."/>
            <person name="Oh Y."/>
            <person name="Young N."/>
            <person name="Fitzgerald M."/>
            <person name="Haas B.J."/>
            <person name="Zeng Q."/>
            <person name="Young S."/>
            <person name="Adiconis X."/>
            <person name="Fan L."/>
            <person name="Levin J.Z."/>
            <person name="Mitchell T.K."/>
            <person name="Okubara P.A."/>
            <person name="Farman M.L."/>
            <person name="Kohn L.M."/>
            <person name="Birren B."/>
            <person name="Ma L.-J."/>
            <person name="Dean R.A."/>
        </authorList>
    </citation>
    <scope>NUCLEOTIDE SEQUENCE</scope>
    <source>
        <strain evidence="2">R3-111a-1</strain>
    </source>
</reference>
<protein>
    <submittedName>
        <fullName evidence="1 2">Uncharacterized protein</fullName>
    </submittedName>
</protein>
<accession>J3NJI3</accession>
<reference evidence="3" key="1">
    <citation type="submission" date="2010-07" db="EMBL/GenBank/DDBJ databases">
        <title>The genome sequence of Gaeumannomyces graminis var. tritici strain R3-111a-1.</title>
        <authorList>
            <consortium name="The Broad Institute Genome Sequencing Platform"/>
            <person name="Ma L.-J."/>
            <person name="Dead R."/>
            <person name="Young S."/>
            <person name="Zeng Q."/>
            <person name="Koehrsen M."/>
            <person name="Alvarado L."/>
            <person name="Berlin A."/>
            <person name="Chapman S.B."/>
            <person name="Chen Z."/>
            <person name="Freedman E."/>
            <person name="Gellesch M."/>
            <person name="Goldberg J."/>
            <person name="Griggs A."/>
            <person name="Gujja S."/>
            <person name="Heilman E.R."/>
            <person name="Heiman D."/>
            <person name="Hepburn T."/>
            <person name="Howarth C."/>
            <person name="Jen D."/>
            <person name="Larson L."/>
            <person name="Mehta T."/>
            <person name="Neiman D."/>
            <person name="Pearson M."/>
            <person name="Roberts A."/>
            <person name="Saif S."/>
            <person name="Shea T."/>
            <person name="Shenoy N."/>
            <person name="Sisk P."/>
            <person name="Stolte C."/>
            <person name="Sykes S."/>
            <person name="Walk T."/>
            <person name="White J."/>
            <person name="Yandava C."/>
            <person name="Haas B."/>
            <person name="Nusbaum C."/>
            <person name="Birren B."/>
        </authorList>
    </citation>
    <scope>NUCLEOTIDE SEQUENCE [LARGE SCALE GENOMIC DNA]</scope>
    <source>
        <strain evidence="3">R3-111a-1</strain>
    </source>
</reference>
<evidence type="ECO:0000313" key="3">
    <source>
        <dbReference type="Proteomes" id="UP000006039"/>
    </source>
</evidence>
<evidence type="ECO:0000313" key="2">
    <source>
        <dbReference type="EnsemblFungi" id="EJT81435"/>
    </source>
</evidence>
<dbReference type="EnsemblFungi" id="EJT81435">
    <property type="protein sequence ID" value="EJT81435"/>
    <property type="gene ID" value="GGTG_01415"/>
</dbReference>
<dbReference type="GeneID" id="20341873"/>